<evidence type="ECO:0000256" key="8">
    <source>
        <dbReference type="PIRSR" id="PIRSR602402-1"/>
    </source>
</evidence>
<dbReference type="PROSITE" id="PS00086">
    <property type="entry name" value="CYTOCHROME_P450"/>
    <property type="match status" value="1"/>
</dbReference>
<keyword evidence="4 8" id="KW-0479">Metal-binding</keyword>
<dbReference type="InterPro" id="IPR002974">
    <property type="entry name" value="Cyt_P450_E_CYP52_ascomycetes"/>
</dbReference>
<keyword evidence="6 8" id="KW-0408">Iron</keyword>
<dbReference type="InterPro" id="IPR001128">
    <property type="entry name" value="Cyt_P450"/>
</dbReference>
<evidence type="ECO:0000256" key="4">
    <source>
        <dbReference type="ARBA" id="ARBA00022723"/>
    </source>
</evidence>
<dbReference type="VEuPathDB" id="FungiDB:G647_01266"/>
<evidence type="ECO:0000313" key="11">
    <source>
        <dbReference type="Proteomes" id="UP000094526"/>
    </source>
</evidence>
<dbReference type="PANTHER" id="PTHR24287:SF18">
    <property type="entry name" value="CYTOCHROME P450 MONOOXYGENASE APDE-RELATED"/>
    <property type="match status" value="1"/>
</dbReference>
<dbReference type="InterPro" id="IPR047146">
    <property type="entry name" value="Cyt_P450_E_CYP52_fungi"/>
</dbReference>
<dbReference type="Proteomes" id="UP000094526">
    <property type="component" value="Unassembled WGS sequence"/>
</dbReference>
<dbReference type="STRING" id="86049.A0A1C1CDK0"/>
<dbReference type="EMBL" id="LGRB01000015">
    <property type="protein sequence ID" value="OCT46538.1"/>
    <property type="molecule type" value="Genomic_DNA"/>
</dbReference>
<keyword evidence="5 9" id="KW-0560">Oxidoreductase</keyword>
<comment type="similarity">
    <text evidence="2 9">Belongs to the cytochrome P450 family.</text>
</comment>
<keyword evidence="3 8" id="KW-0349">Heme</keyword>
<dbReference type="InterPro" id="IPR036396">
    <property type="entry name" value="Cyt_P450_sf"/>
</dbReference>
<keyword evidence="7 9" id="KW-0503">Monooxygenase</keyword>
<dbReference type="GO" id="GO:0016712">
    <property type="term" value="F:oxidoreductase activity, acting on paired donors, with incorporation or reduction of molecular oxygen, reduced flavin or flavoprotein as one donor, and incorporation of one atom of oxygen"/>
    <property type="evidence" value="ECO:0007669"/>
    <property type="project" value="InterPro"/>
</dbReference>
<accession>A0A1C1CDK0</accession>
<evidence type="ECO:0000256" key="2">
    <source>
        <dbReference type="ARBA" id="ARBA00010617"/>
    </source>
</evidence>
<dbReference type="SUPFAM" id="SSF48264">
    <property type="entry name" value="Cytochrome P450"/>
    <property type="match status" value="1"/>
</dbReference>
<dbReference type="OrthoDB" id="1470350at2759"/>
<dbReference type="VEuPathDB" id="FungiDB:CLCR_01899"/>
<sequence length="469" mass="52610">MHGSAAIMMAKGIDTSLTLGQEDKALADRYGCLAPPRLENQRPFGIDRLEQIFRANAESRLMELFLFHFRQTGNTLEQVFLGTKAFGTIEPVNMEAILSTNFKDYGMGLRREITFPMFGDGIFTQEGASWKHSRELLRPQFFHQHYENLAVFRDAVEDLLTAIPGSGGVVDLQPLFFRLTLDTTTAFLFGESVQSLRAPASAREQTFSDAFNTAQGYVAKRFRLMDIYWLVGGVRFKKACRDVHRFADQIIERNLSGDRYKKEDGGSSTFLDTLARSVPDRSALRSQIINLLVAGRDTTACLLAWSLLRAEVSAACEGNSELRRDDLNSMKYLQNVIKESRWQAGRYCPTFLMNYTALRLYPSVPVNSRTAVKTTILPTGGGPHGKSPVLIPEGSSVAYSVYSMHRRVDLYGLDAELFRPERWDEDMPLYRDSTSAKWGYLPFNGGPRMCLGSAYLYLGCTASSVISTC</sequence>
<comment type="caution">
    <text evidence="10">The sequence shown here is derived from an EMBL/GenBank/DDBJ whole genome shotgun (WGS) entry which is preliminary data.</text>
</comment>
<dbReference type="PRINTS" id="PR01239">
    <property type="entry name" value="EP450IICYP52"/>
</dbReference>
<dbReference type="PANTHER" id="PTHR24287">
    <property type="entry name" value="P450, PUTATIVE (EUROFUNG)-RELATED"/>
    <property type="match status" value="1"/>
</dbReference>
<dbReference type="Pfam" id="PF00067">
    <property type="entry name" value="p450"/>
    <property type="match status" value="1"/>
</dbReference>
<dbReference type="GO" id="GO:0005506">
    <property type="term" value="F:iron ion binding"/>
    <property type="evidence" value="ECO:0007669"/>
    <property type="project" value="InterPro"/>
</dbReference>
<evidence type="ECO:0000256" key="9">
    <source>
        <dbReference type="RuleBase" id="RU000461"/>
    </source>
</evidence>
<reference evidence="11" key="1">
    <citation type="submission" date="2015-07" db="EMBL/GenBank/DDBJ databases">
        <authorList>
            <person name="Teixeira M.M."/>
            <person name="Souza R.C."/>
            <person name="Almeida L.G."/>
            <person name="Vicente V.A."/>
            <person name="de Hoog S."/>
            <person name="Bocca A.L."/>
            <person name="de Almeida S.R."/>
            <person name="Vasconcelos A.T."/>
            <person name="Felipe M.S."/>
        </authorList>
    </citation>
    <scope>NUCLEOTIDE SEQUENCE [LARGE SCALE GENOMIC DNA]</scope>
    <source>
        <strain evidence="11">KSF</strain>
    </source>
</reference>
<dbReference type="InterPro" id="IPR002402">
    <property type="entry name" value="Cyt_P450_E_grp-II"/>
</dbReference>
<dbReference type="CDD" id="cd11063">
    <property type="entry name" value="CYP52"/>
    <property type="match status" value="1"/>
</dbReference>
<name>A0A1C1CDK0_9EURO</name>
<evidence type="ECO:0000256" key="3">
    <source>
        <dbReference type="ARBA" id="ARBA00022617"/>
    </source>
</evidence>
<dbReference type="Gene3D" id="1.10.630.10">
    <property type="entry name" value="Cytochrome P450"/>
    <property type="match status" value="1"/>
</dbReference>
<dbReference type="PRINTS" id="PR00464">
    <property type="entry name" value="EP450II"/>
</dbReference>
<evidence type="ECO:0000313" key="10">
    <source>
        <dbReference type="EMBL" id="OCT46538.1"/>
    </source>
</evidence>
<evidence type="ECO:0000256" key="5">
    <source>
        <dbReference type="ARBA" id="ARBA00023002"/>
    </source>
</evidence>
<proteinExistence type="inferred from homology"/>
<evidence type="ECO:0000256" key="1">
    <source>
        <dbReference type="ARBA" id="ARBA00001971"/>
    </source>
</evidence>
<evidence type="ECO:0000256" key="6">
    <source>
        <dbReference type="ARBA" id="ARBA00023004"/>
    </source>
</evidence>
<comment type="cofactor">
    <cofactor evidence="1 8">
        <name>heme</name>
        <dbReference type="ChEBI" id="CHEBI:30413"/>
    </cofactor>
</comment>
<dbReference type="GO" id="GO:0020037">
    <property type="term" value="F:heme binding"/>
    <property type="evidence" value="ECO:0007669"/>
    <property type="project" value="InterPro"/>
</dbReference>
<keyword evidence="11" id="KW-1185">Reference proteome</keyword>
<evidence type="ECO:0000256" key="7">
    <source>
        <dbReference type="ARBA" id="ARBA00023033"/>
    </source>
</evidence>
<dbReference type="AlphaFoldDB" id="A0A1C1CDK0"/>
<dbReference type="InterPro" id="IPR017972">
    <property type="entry name" value="Cyt_P450_CS"/>
</dbReference>
<organism evidence="10 11">
    <name type="scientific">Cladophialophora carrionii</name>
    <dbReference type="NCBI Taxonomy" id="86049"/>
    <lineage>
        <taxon>Eukaryota</taxon>
        <taxon>Fungi</taxon>
        <taxon>Dikarya</taxon>
        <taxon>Ascomycota</taxon>
        <taxon>Pezizomycotina</taxon>
        <taxon>Eurotiomycetes</taxon>
        <taxon>Chaetothyriomycetidae</taxon>
        <taxon>Chaetothyriales</taxon>
        <taxon>Herpotrichiellaceae</taxon>
        <taxon>Cladophialophora</taxon>
    </lineage>
</organism>
<gene>
    <name evidence="10" type="ORF">CLCR_01899</name>
</gene>
<protein>
    <submittedName>
        <fullName evidence="10">Cytochrome P450</fullName>
    </submittedName>
</protein>
<feature type="binding site" description="axial binding residue" evidence="8">
    <location>
        <position position="450"/>
    </location>
    <ligand>
        <name>heme</name>
        <dbReference type="ChEBI" id="CHEBI:30413"/>
    </ligand>
    <ligandPart>
        <name>Fe</name>
        <dbReference type="ChEBI" id="CHEBI:18248"/>
    </ligandPart>
</feature>